<evidence type="ECO:0000313" key="4">
    <source>
        <dbReference type="Proteomes" id="UP001318860"/>
    </source>
</evidence>
<keyword evidence="1" id="KW-0479">Metal-binding</keyword>
<protein>
    <recommendedName>
        <fullName evidence="2">CCHC-type domain-containing protein</fullName>
    </recommendedName>
</protein>
<evidence type="ECO:0000259" key="2">
    <source>
        <dbReference type="PROSITE" id="PS50158"/>
    </source>
</evidence>
<gene>
    <name evidence="3" type="ORF">DH2020_008629</name>
</gene>
<comment type="caution">
    <text evidence="3">The sequence shown here is derived from an EMBL/GenBank/DDBJ whole genome shotgun (WGS) entry which is preliminary data.</text>
</comment>
<evidence type="ECO:0000256" key="1">
    <source>
        <dbReference type="PROSITE-ProRule" id="PRU00047"/>
    </source>
</evidence>
<dbReference type="Proteomes" id="UP001318860">
    <property type="component" value="Unassembled WGS sequence"/>
</dbReference>
<keyword evidence="1" id="KW-0862">Zinc</keyword>
<sequence>MITVVMHFGGQFSHIPYAQYIGGSIRVYDWVNSMNLKNAELKMFSDAIGLDEFRRLYIIINKAWRLLGDDVDVKNRGMKHVIAREMHVYVQVLESTISSQSEPNVDQNTQNVETTWVDEGDVQNGEEGTCDDDELFDQQLDEIENGHLQGPKDNIECDRDESSVLKPTKKFMHLQLWELAESKNGVSLSISLHCLQTLEGACRPSRARRREVDEPNLKRKKSIGNNVMKMKRQQKTLKCRRCGIQGHNASSCPDKDVHNQSGEEVLLNRRRKLQVRKKNVAPNMDEPYLTGSATDILSNDVLHDPNDDVLHDVTTRDEGTSQTTSLNPIKPNILPPSRDLEVETAQDEEWAQLSQITAQSSVPHPHVTIKQGPTVYQQLHMGKSMTYQQPRLQPKIQIRAPLPFTD</sequence>
<feature type="domain" description="CCHC-type" evidence="2">
    <location>
        <begin position="238"/>
        <end position="254"/>
    </location>
</feature>
<evidence type="ECO:0000313" key="3">
    <source>
        <dbReference type="EMBL" id="KAK6154381.1"/>
    </source>
</evidence>
<dbReference type="InterPro" id="IPR001878">
    <property type="entry name" value="Znf_CCHC"/>
</dbReference>
<dbReference type="PROSITE" id="PS50158">
    <property type="entry name" value="ZF_CCHC"/>
    <property type="match status" value="1"/>
</dbReference>
<reference evidence="3 4" key="1">
    <citation type="journal article" date="2021" name="Comput. Struct. Biotechnol. J.">
        <title>De novo genome assembly of the potent medicinal plant Rehmannia glutinosa using nanopore technology.</title>
        <authorList>
            <person name="Ma L."/>
            <person name="Dong C."/>
            <person name="Song C."/>
            <person name="Wang X."/>
            <person name="Zheng X."/>
            <person name="Niu Y."/>
            <person name="Chen S."/>
            <person name="Feng W."/>
        </authorList>
    </citation>
    <scope>NUCLEOTIDE SEQUENCE [LARGE SCALE GENOMIC DNA]</scope>
    <source>
        <strain evidence="3">DH-2019</strain>
    </source>
</reference>
<proteinExistence type="predicted"/>
<accession>A0ABR0X6H4</accession>
<name>A0ABR0X6H4_REHGL</name>
<dbReference type="EMBL" id="JABTTQ020000005">
    <property type="protein sequence ID" value="KAK6154381.1"/>
    <property type="molecule type" value="Genomic_DNA"/>
</dbReference>
<keyword evidence="1" id="KW-0863">Zinc-finger</keyword>
<organism evidence="3 4">
    <name type="scientific">Rehmannia glutinosa</name>
    <name type="common">Chinese foxglove</name>
    <dbReference type="NCBI Taxonomy" id="99300"/>
    <lineage>
        <taxon>Eukaryota</taxon>
        <taxon>Viridiplantae</taxon>
        <taxon>Streptophyta</taxon>
        <taxon>Embryophyta</taxon>
        <taxon>Tracheophyta</taxon>
        <taxon>Spermatophyta</taxon>
        <taxon>Magnoliopsida</taxon>
        <taxon>eudicotyledons</taxon>
        <taxon>Gunneridae</taxon>
        <taxon>Pentapetalae</taxon>
        <taxon>asterids</taxon>
        <taxon>lamiids</taxon>
        <taxon>Lamiales</taxon>
        <taxon>Orobanchaceae</taxon>
        <taxon>Rehmannieae</taxon>
        <taxon>Rehmannia</taxon>
    </lineage>
</organism>
<keyword evidence="4" id="KW-1185">Reference proteome</keyword>